<sequence length="486" mass="51045">MGHSLPMRHSRHLTNPPSFYTAPVHSAVASASAQFAPRTIAITIYPVQPGEARGTAAPVRAPALLGAPWRCGEDACACLPVHWLAPSCAIGLAYAWRGEAGRREAIRGTAGCCARGCVSARFAKGRTVGAPKPKPLGQLSPSPPRTTARAPSSFSLTTPGPRAWTSSPRTRRRAVRAWTRQRTLSPKSATDGRGLLRAHITAPPTVPGSPPRCVDVWMTSAADCDPAGRPPAMHAGVRVGDPGERQQCVQAEGACVRWSPSVRMTHSVSGTENWPACAAPPGRRFAPPCPPEKLRTGHPRLRRTQSAARTGRPGPRRTLGFGAASTPVGFADHAGLRTRGGSELDPGPHAAAAAARHSTQRIGPHIQSIPPRLLRPSRYPISADAVQSWITRTVSVSATISGAWRSNSTSSAAGSLEACGIAYRAGRARRLLPQEALLLCGRRFEGACSAETASALAAELRGSASPASCQATGLLRVVRGRLLLAC</sequence>
<protein>
    <submittedName>
        <fullName evidence="2">Uncharacterized protein</fullName>
    </submittedName>
</protein>
<feature type="compositionally biased region" description="Polar residues" evidence="1">
    <location>
        <begin position="149"/>
        <end position="168"/>
    </location>
</feature>
<dbReference type="EMBL" id="KB468157">
    <property type="protein sequence ID" value="PCH44020.1"/>
    <property type="molecule type" value="Genomic_DNA"/>
</dbReference>
<accession>A0A2H3JP98</accession>
<feature type="region of interest" description="Disordered" evidence="1">
    <location>
        <begin position="292"/>
        <end position="326"/>
    </location>
</feature>
<organism evidence="2 3">
    <name type="scientific">Wolfiporia cocos (strain MD-104)</name>
    <name type="common">Brown rot fungus</name>
    <dbReference type="NCBI Taxonomy" id="742152"/>
    <lineage>
        <taxon>Eukaryota</taxon>
        <taxon>Fungi</taxon>
        <taxon>Dikarya</taxon>
        <taxon>Basidiomycota</taxon>
        <taxon>Agaricomycotina</taxon>
        <taxon>Agaricomycetes</taxon>
        <taxon>Polyporales</taxon>
        <taxon>Phaeolaceae</taxon>
        <taxon>Wolfiporia</taxon>
    </lineage>
</organism>
<reference evidence="2 3" key="1">
    <citation type="journal article" date="2012" name="Science">
        <title>The Paleozoic origin of enzymatic lignin decomposition reconstructed from 31 fungal genomes.</title>
        <authorList>
            <person name="Floudas D."/>
            <person name="Binder M."/>
            <person name="Riley R."/>
            <person name="Barry K."/>
            <person name="Blanchette R.A."/>
            <person name="Henrissat B."/>
            <person name="Martinez A.T."/>
            <person name="Otillar R."/>
            <person name="Spatafora J.W."/>
            <person name="Yadav J.S."/>
            <person name="Aerts A."/>
            <person name="Benoit I."/>
            <person name="Boyd A."/>
            <person name="Carlson A."/>
            <person name="Copeland A."/>
            <person name="Coutinho P.M."/>
            <person name="de Vries R.P."/>
            <person name="Ferreira P."/>
            <person name="Findley K."/>
            <person name="Foster B."/>
            <person name="Gaskell J."/>
            <person name="Glotzer D."/>
            <person name="Gorecki P."/>
            <person name="Heitman J."/>
            <person name="Hesse C."/>
            <person name="Hori C."/>
            <person name="Igarashi K."/>
            <person name="Jurgens J.A."/>
            <person name="Kallen N."/>
            <person name="Kersten P."/>
            <person name="Kohler A."/>
            <person name="Kuees U."/>
            <person name="Kumar T.K.A."/>
            <person name="Kuo A."/>
            <person name="LaButti K."/>
            <person name="Larrondo L.F."/>
            <person name="Lindquist E."/>
            <person name="Ling A."/>
            <person name="Lombard V."/>
            <person name="Lucas S."/>
            <person name="Lundell T."/>
            <person name="Martin R."/>
            <person name="McLaughlin D.J."/>
            <person name="Morgenstern I."/>
            <person name="Morin E."/>
            <person name="Murat C."/>
            <person name="Nagy L.G."/>
            <person name="Nolan M."/>
            <person name="Ohm R.A."/>
            <person name="Patyshakuliyeva A."/>
            <person name="Rokas A."/>
            <person name="Ruiz-Duenas F.J."/>
            <person name="Sabat G."/>
            <person name="Salamov A."/>
            <person name="Samejima M."/>
            <person name="Schmutz J."/>
            <person name="Slot J.C."/>
            <person name="St John F."/>
            <person name="Stenlid J."/>
            <person name="Sun H."/>
            <person name="Sun S."/>
            <person name="Syed K."/>
            <person name="Tsang A."/>
            <person name="Wiebenga A."/>
            <person name="Young D."/>
            <person name="Pisabarro A."/>
            <person name="Eastwood D.C."/>
            <person name="Martin F."/>
            <person name="Cullen D."/>
            <person name="Grigoriev I.V."/>
            <person name="Hibbett D.S."/>
        </authorList>
    </citation>
    <scope>NUCLEOTIDE SEQUENCE [LARGE SCALE GENOMIC DNA]</scope>
    <source>
        <strain evidence="2 3">MD-104</strain>
    </source>
</reference>
<feature type="compositionally biased region" description="Low complexity" evidence="1">
    <location>
        <begin position="307"/>
        <end position="318"/>
    </location>
</feature>
<keyword evidence="3" id="KW-1185">Reference proteome</keyword>
<dbReference type="Proteomes" id="UP000218811">
    <property type="component" value="Unassembled WGS sequence"/>
</dbReference>
<evidence type="ECO:0000256" key="1">
    <source>
        <dbReference type="SAM" id="MobiDB-lite"/>
    </source>
</evidence>
<evidence type="ECO:0000313" key="3">
    <source>
        <dbReference type="Proteomes" id="UP000218811"/>
    </source>
</evidence>
<proteinExistence type="predicted"/>
<evidence type="ECO:0000313" key="2">
    <source>
        <dbReference type="EMBL" id="PCH44020.1"/>
    </source>
</evidence>
<dbReference type="AlphaFoldDB" id="A0A2H3JP98"/>
<feature type="region of interest" description="Disordered" evidence="1">
    <location>
        <begin position="128"/>
        <end position="193"/>
    </location>
</feature>
<gene>
    <name evidence="2" type="ORF">WOLCODRAFT_164877</name>
</gene>
<name>A0A2H3JP98_WOLCO</name>